<dbReference type="Proteomes" id="UP000265750">
    <property type="component" value="Unassembled WGS sequence"/>
</dbReference>
<dbReference type="EMBL" id="QYRN01000001">
    <property type="protein sequence ID" value="RIY03501.1"/>
    <property type="molecule type" value="Genomic_DNA"/>
</dbReference>
<feature type="region of interest" description="Disordered" evidence="1">
    <location>
        <begin position="370"/>
        <end position="392"/>
    </location>
</feature>
<evidence type="ECO:0000313" key="2">
    <source>
        <dbReference type="EMBL" id="RIY03501.1"/>
    </source>
</evidence>
<feature type="region of interest" description="Disordered" evidence="1">
    <location>
        <begin position="421"/>
        <end position="444"/>
    </location>
</feature>
<gene>
    <name evidence="2" type="ORF">D3218_01715</name>
</gene>
<accession>A0A3A1WSD8</accession>
<dbReference type="AlphaFoldDB" id="A0A3A1WSD8"/>
<comment type="caution">
    <text evidence="2">The sequence shown here is derived from an EMBL/GenBank/DDBJ whole genome shotgun (WGS) entry which is preliminary data.</text>
</comment>
<evidence type="ECO:0000256" key="1">
    <source>
        <dbReference type="SAM" id="MobiDB-lite"/>
    </source>
</evidence>
<organism evidence="2 3">
    <name type="scientific">Aureimonas flava</name>
    <dbReference type="NCBI Taxonomy" id="2320271"/>
    <lineage>
        <taxon>Bacteria</taxon>
        <taxon>Pseudomonadati</taxon>
        <taxon>Pseudomonadota</taxon>
        <taxon>Alphaproteobacteria</taxon>
        <taxon>Hyphomicrobiales</taxon>
        <taxon>Aurantimonadaceae</taxon>
        <taxon>Aureimonas</taxon>
    </lineage>
</organism>
<reference evidence="3" key="1">
    <citation type="submission" date="2018-09" db="EMBL/GenBank/DDBJ databases">
        <authorList>
            <person name="Tuo L."/>
        </authorList>
    </citation>
    <scope>NUCLEOTIDE SEQUENCE [LARGE SCALE GENOMIC DNA]</scope>
    <source>
        <strain evidence="3">M2BS4Y-1</strain>
    </source>
</reference>
<proteinExistence type="predicted"/>
<protein>
    <submittedName>
        <fullName evidence="2">Uncharacterized protein</fullName>
    </submittedName>
</protein>
<evidence type="ECO:0000313" key="3">
    <source>
        <dbReference type="Proteomes" id="UP000265750"/>
    </source>
</evidence>
<sequence>MRAANAATRERAETFDNPLLAPLRRKSATELPNATVARRIFSGSSESFEAVQTFRRAVGDAEATATLTPYAVGQARRAALNEDGTFDPAKLDRWRRQHADALRAMPELGTRLGDVNRLSDTLAETVATERQRVETAQKGALGRFIGNENPDEVSKTIGGLLTRQDGARQLAEIRRAIGNDPEALEGLRKAAADFITGRLIGNTEVGTSGQAGIRVEQYQNFIRQNAEALRTIFSDAEILSMEGIAADMQRAGRSISAVKTPGTPGTAQDLMAAQGDDSPVSILAKIVGASATTGGSVTAVGGPVAGTIAGVGTLFGAALRENGIRRVEDLVKDALLNPDRAAALMSGVRPSKPERETAIARRYRASVAASGAMALPGDDEDAPPPRSERRSSLTREMRIMAALQGQAPTARSETVAEALLAGRRRSPAEPATPNAVARALRARA</sequence>
<name>A0A3A1WSD8_9HYPH</name>
<keyword evidence="3" id="KW-1185">Reference proteome</keyword>